<dbReference type="Proteomes" id="UP000076532">
    <property type="component" value="Unassembled WGS sequence"/>
</dbReference>
<organism evidence="6 7">
    <name type="scientific">Athelia psychrophila</name>
    <dbReference type="NCBI Taxonomy" id="1759441"/>
    <lineage>
        <taxon>Eukaryota</taxon>
        <taxon>Fungi</taxon>
        <taxon>Dikarya</taxon>
        <taxon>Basidiomycota</taxon>
        <taxon>Agaricomycotina</taxon>
        <taxon>Agaricomycetes</taxon>
        <taxon>Agaricomycetidae</taxon>
        <taxon>Atheliales</taxon>
        <taxon>Atheliaceae</taxon>
        <taxon>Athelia</taxon>
    </lineage>
</organism>
<proteinExistence type="predicted"/>
<keyword evidence="7" id="KW-1185">Reference proteome</keyword>
<dbReference type="EMBL" id="KV417480">
    <property type="protein sequence ID" value="KZP34483.1"/>
    <property type="molecule type" value="Genomic_DNA"/>
</dbReference>
<gene>
    <name evidence="6" type="ORF">FIBSPDRAFT_1035530</name>
</gene>
<evidence type="ECO:0000313" key="6">
    <source>
        <dbReference type="EMBL" id="KZP34483.1"/>
    </source>
</evidence>
<sequence>MSEPNLDVKLISVIHAWETFLHPHTPRREELYCSVPNSMLDSIAGLLSLTALSLFASNPNLATSATVNRLTAMWPTIWIWTRTLHMHTMRVHAARIAQRAECDMVSFKKQYTAVHHALLGFTQHGLPSKLAALVKETEDVLQMMTTLWIEEAKDPVAMLGFSSSPLLCSPESSDAPQRLEINFPVLERIIKRVKDAPFSLVDLVFGRIKRNLKQPQIDTDNLFKDLSFLAIQTGDFRRGAQPLRADILAHPMVVTMTVDVLTLVIDAKPRISNYKDSVRFTNFGLRLIVNLSQDIRAYELAEKLVGTTFLTSMARIASTYRMWNRADPEMSEMCKYFDKMLGNILVRFGVYRSLLSSIQRDLINMEKNHRDFPMIFLGMREHMKSLQSIFDDYKRDTPVLLSCGNRQCNLTDDGRDFRRCSGCFFVCYCSRKCQRQHWQHGHKALCDDMHFSTGDSSSVRLSGPNMRFIIYMLVRDISGLDPAQSLALGRDSSLHDPTITRPDPVRKMLLVLSYANKTGDRVKMDVTHFDDPTAVRKLAERVPQLGELWQSSWRAKLVEPSLRASAIGFTLPVLALLPRGSVDLDPQAMTVLLTANISKINGDAMGTTLSDGRSSRMHAKLLHYK</sequence>
<dbReference type="Pfam" id="PF01753">
    <property type="entry name" value="zf-MYND"/>
    <property type="match status" value="1"/>
</dbReference>
<dbReference type="PROSITE" id="PS50865">
    <property type="entry name" value="ZF_MYND_2"/>
    <property type="match status" value="1"/>
</dbReference>
<dbReference type="PROSITE" id="PS01360">
    <property type="entry name" value="ZF_MYND_1"/>
    <property type="match status" value="1"/>
</dbReference>
<dbReference type="AlphaFoldDB" id="A0A166X6U6"/>
<name>A0A166X6U6_9AGAM</name>
<feature type="domain" description="MYND-type" evidence="5">
    <location>
        <begin position="400"/>
        <end position="446"/>
    </location>
</feature>
<dbReference type="OrthoDB" id="3202243at2759"/>
<accession>A0A166X6U6</accession>
<dbReference type="Gene3D" id="6.10.140.2220">
    <property type="match status" value="1"/>
</dbReference>
<evidence type="ECO:0000256" key="1">
    <source>
        <dbReference type="ARBA" id="ARBA00022723"/>
    </source>
</evidence>
<reference evidence="6 7" key="1">
    <citation type="journal article" date="2016" name="Mol. Biol. Evol.">
        <title>Comparative Genomics of Early-Diverging Mushroom-Forming Fungi Provides Insights into the Origins of Lignocellulose Decay Capabilities.</title>
        <authorList>
            <person name="Nagy L.G."/>
            <person name="Riley R."/>
            <person name="Tritt A."/>
            <person name="Adam C."/>
            <person name="Daum C."/>
            <person name="Floudas D."/>
            <person name="Sun H."/>
            <person name="Yadav J.S."/>
            <person name="Pangilinan J."/>
            <person name="Larsson K.H."/>
            <person name="Matsuura K."/>
            <person name="Barry K."/>
            <person name="Labutti K."/>
            <person name="Kuo R."/>
            <person name="Ohm R.A."/>
            <person name="Bhattacharya S.S."/>
            <person name="Shirouzu T."/>
            <person name="Yoshinaga Y."/>
            <person name="Martin F.M."/>
            <person name="Grigoriev I.V."/>
            <person name="Hibbett D.S."/>
        </authorList>
    </citation>
    <scope>NUCLEOTIDE SEQUENCE [LARGE SCALE GENOMIC DNA]</scope>
    <source>
        <strain evidence="6 7">CBS 109695</strain>
    </source>
</reference>
<dbReference type="InterPro" id="IPR002893">
    <property type="entry name" value="Znf_MYND"/>
</dbReference>
<dbReference type="GO" id="GO:0008270">
    <property type="term" value="F:zinc ion binding"/>
    <property type="evidence" value="ECO:0007669"/>
    <property type="project" value="UniProtKB-KW"/>
</dbReference>
<keyword evidence="1" id="KW-0479">Metal-binding</keyword>
<evidence type="ECO:0000256" key="4">
    <source>
        <dbReference type="PROSITE-ProRule" id="PRU00134"/>
    </source>
</evidence>
<evidence type="ECO:0000313" key="7">
    <source>
        <dbReference type="Proteomes" id="UP000076532"/>
    </source>
</evidence>
<protein>
    <recommendedName>
        <fullName evidence="5">MYND-type domain-containing protein</fullName>
    </recommendedName>
</protein>
<evidence type="ECO:0000259" key="5">
    <source>
        <dbReference type="PROSITE" id="PS50865"/>
    </source>
</evidence>
<evidence type="ECO:0000256" key="3">
    <source>
        <dbReference type="ARBA" id="ARBA00022833"/>
    </source>
</evidence>
<keyword evidence="2 4" id="KW-0863">Zinc-finger</keyword>
<dbReference type="SUPFAM" id="SSF144232">
    <property type="entry name" value="HIT/MYND zinc finger-like"/>
    <property type="match status" value="1"/>
</dbReference>
<evidence type="ECO:0000256" key="2">
    <source>
        <dbReference type="ARBA" id="ARBA00022771"/>
    </source>
</evidence>
<keyword evidence="3" id="KW-0862">Zinc</keyword>